<dbReference type="PANTHER" id="PTHR34580:SF9">
    <property type="entry name" value="SLL5097 PROTEIN"/>
    <property type="match status" value="1"/>
</dbReference>
<organism evidence="1 2">
    <name type="scientific">Secundilactobacillus oryzae JCM 18671</name>
    <dbReference type="NCBI Taxonomy" id="1291743"/>
    <lineage>
        <taxon>Bacteria</taxon>
        <taxon>Bacillati</taxon>
        <taxon>Bacillota</taxon>
        <taxon>Bacilli</taxon>
        <taxon>Lactobacillales</taxon>
        <taxon>Lactobacillaceae</taxon>
        <taxon>Secundilactobacillus</taxon>
    </lineage>
</organism>
<dbReference type="AlphaFoldDB" id="A0A081BGA1"/>
<evidence type="ECO:0000313" key="2">
    <source>
        <dbReference type="Proteomes" id="UP000028700"/>
    </source>
</evidence>
<dbReference type="EMBL" id="BBJM01000002">
    <property type="protein sequence ID" value="GAK47069.1"/>
    <property type="molecule type" value="Genomic_DNA"/>
</dbReference>
<reference evidence="1" key="1">
    <citation type="journal article" date="2014" name="Genome Announc.">
        <title>Draft Genome Sequence of Lactobacillus oryzae Strain SG293T.</title>
        <authorList>
            <person name="Tanizawa Y."/>
            <person name="Fujisawa T."/>
            <person name="Mochizuki T."/>
            <person name="Kaminuma E."/>
            <person name="Nakamura Y."/>
            <person name="Tohno M."/>
        </authorList>
    </citation>
    <scope>NUCLEOTIDE SEQUENCE [LARGE SCALE GENOMIC DNA]</scope>
    <source>
        <strain evidence="1">SG293</strain>
    </source>
</reference>
<protein>
    <submittedName>
        <fullName evidence="1">DeoR-like helix-turn-helix domain-containing protein</fullName>
    </submittedName>
</protein>
<keyword evidence="2" id="KW-1185">Reference proteome</keyword>
<dbReference type="PANTHER" id="PTHR34580">
    <property type="match status" value="1"/>
</dbReference>
<dbReference type="STRING" id="1291743.LOSG293_020070"/>
<sequence length="281" mass="32622">MRDVREIEQNGMPLVSEVGRDGGYAVMPNSLLPAIRFSNSEIKALFTAFIATRNRQLPYLKSRQTITEKLLGLLSPNQQDELVRLNELIRFPSTNHRNPNILDLVDQASPILEKLVNEALLDSYLRISTAQTAYLTYIYQLYQERGSWFVAVINYEQQAQQIISVDEITAVTTFEPKVRWSQKKVESLIHPKQQLENFKLRLGYRAISQFKKYHPFQLMLNYTSPFQTSAIIQGYLDTDDQNQVEEAIKWLLFLGDDVEIETLPDSTREMLKQYLQKIKVD</sequence>
<gene>
    <name evidence="1" type="ORF">LOSG293_020070</name>
</gene>
<dbReference type="eggNOG" id="COG2378">
    <property type="taxonomic scope" value="Bacteria"/>
</dbReference>
<proteinExistence type="predicted"/>
<comment type="caution">
    <text evidence="1">The sequence shown here is derived from an EMBL/GenBank/DDBJ whole genome shotgun (WGS) entry which is preliminary data.</text>
</comment>
<dbReference type="InterPro" id="IPR051534">
    <property type="entry name" value="CBASS_pafABC_assoc_protein"/>
</dbReference>
<accession>A0A081BGA1</accession>
<dbReference type="Proteomes" id="UP000028700">
    <property type="component" value="Unassembled WGS sequence"/>
</dbReference>
<evidence type="ECO:0000313" key="1">
    <source>
        <dbReference type="EMBL" id="GAK47069.1"/>
    </source>
</evidence>
<name>A0A081BGA1_9LACO</name>